<name>A0A448XNP8_9PLAT</name>
<evidence type="ECO:0000256" key="1">
    <source>
        <dbReference type="SAM" id="MobiDB-lite"/>
    </source>
</evidence>
<reference evidence="2" key="1">
    <citation type="submission" date="2018-11" db="EMBL/GenBank/DDBJ databases">
        <authorList>
            <consortium name="Pathogen Informatics"/>
        </authorList>
    </citation>
    <scope>NUCLEOTIDE SEQUENCE</scope>
</reference>
<sequence length="126" mass="13998">MRNLQTNRPPPFVRPGPSGPVGSGREPRPSLLRRVPRVTFNGGLSAHVRAVGQAEEDSPTSNALELSSELYSWLPDWRLLCILGQKQYDSTINEVLFFGLIRVDFFSETEQSTSKAPLLRSSLDEG</sequence>
<comment type="caution">
    <text evidence="2">The sequence shown here is derived from an EMBL/GenBank/DDBJ whole genome shotgun (WGS) entry which is preliminary data.</text>
</comment>
<feature type="region of interest" description="Disordered" evidence="1">
    <location>
        <begin position="1"/>
        <end position="32"/>
    </location>
</feature>
<dbReference type="Proteomes" id="UP000784294">
    <property type="component" value="Unassembled WGS sequence"/>
</dbReference>
<proteinExistence type="predicted"/>
<evidence type="ECO:0000313" key="3">
    <source>
        <dbReference type="Proteomes" id="UP000784294"/>
    </source>
</evidence>
<dbReference type="AlphaFoldDB" id="A0A448XNP8"/>
<dbReference type="EMBL" id="CAAALY010268010">
    <property type="protein sequence ID" value="VEL41134.1"/>
    <property type="molecule type" value="Genomic_DNA"/>
</dbReference>
<protein>
    <submittedName>
        <fullName evidence="2">Uncharacterized protein</fullName>
    </submittedName>
</protein>
<organism evidence="2 3">
    <name type="scientific">Protopolystoma xenopodis</name>
    <dbReference type="NCBI Taxonomy" id="117903"/>
    <lineage>
        <taxon>Eukaryota</taxon>
        <taxon>Metazoa</taxon>
        <taxon>Spiralia</taxon>
        <taxon>Lophotrochozoa</taxon>
        <taxon>Platyhelminthes</taxon>
        <taxon>Monogenea</taxon>
        <taxon>Polyopisthocotylea</taxon>
        <taxon>Polystomatidea</taxon>
        <taxon>Polystomatidae</taxon>
        <taxon>Protopolystoma</taxon>
    </lineage>
</organism>
<feature type="compositionally biased region" description="Pro residues" evidence="1">
    <location>
        <begin position="8"/>
        <end position="18"/>
    </location>
</feature>
<keyword evidence="3" id="KW-1185">Reference proteome</keyword>
<accession>A0A448XNP8</accession>
<gene>
    <name evidence="2" type="ORF">PXEA_LOCUS34574</name>
</gene>
<evidence type="ECO:0000313" key="2">
    <source>
        <dbReference type="EMBL" id="VEL41134.1"/>
    </source>
</evidence>